<proteinExistence type="predicted"/>
<evidence type="ECO:0000313" key="1">
    <source>
        <dbReference type="EMBL" id="EGD25688.1"/>
    </source>
</evidence>
<evidence type="ECO:0000313" key="2">
    <source>
        <dbReference type="Proteomes" id="UP000004245"/>
    </source>
</evidence>
<dbReference type="HOGENOM" id="CLU_3011350_0_0_11"/>
<dbReference type="EMBL" id="ADNW02000004">
    <property type="protein sequence ID" value="EGD25688.1"/>
    <property type="molecule type" value="Genomic_DNA"/>
</dbReference>
<dbReference type="AlphaFoldDB" id="E9SX08"/>
<protein>
    <submittedName>
        <fullName evidence="1">Uncharacterized protein</fullName>
    </submittedName>
</protein>
<reference evidence="1" key="1">
    <citation type="submission" date="2011-01" db="EMBL/GenBank/DDBJ databases">
        <authorList>
            <person name="Muzny D."/>
            <person name="Qin X."/>
            <person name="Buhay C."/>
            <person name="Dugan-Rocha S."/>
            <person name="Ding Y."/>
            <person name="Chen G."/>
            <person name="Hawes A."/>
            <person name="Holder M."/>
            <person name="Jhangiani S."/>
            <person name="Johnson A."/>
            <person name="Khan Z."/>
            <person name="Li Z."/>
            <person name="Liu W."/>
            <person name="Liu X."/>
            <person name="Perez L."/>
            <person name="Shen H."/>
            <person name="Wang Q."/>
            <person name="Watt J."/>
            <person name="Xi L."/>
            <person name="Xin Y."/>
            <person name="Zhou J."/>
            <person name="Deng J."/>
            <person name="Jiang H."/>
            <person name="Liu Y."/>
            <person name="Qu J."/>
            <person name="Song X.-Z."/>
            <person name="Zhang L."/>
            <person name="Villasana D."/>
            <person name="Johnson A."/>
            <person name="Liu J."/>
            <person name="Liyanage D."/>
            <person name="Lorensuhewa L."/>
            <person name="Robinson T."/>
            <person name="Song A."/>
            <person name="Song B.-B."/>
            <person name="Dinh H."/>
            <person name="Thornton R."/>
            <person name="Coyle M."/>
            <person name="Francisco L."/>
            <person name="Jackson L."/>
            <person name="Javaid M."/>
            <person name="Korchina V."/>
            <person name="Kovar C."/>
            <person name="Mata R."/>
            <person name="Mathew T."/>
            <person name="Ngo R."/>
            <person name="Nguyen L."/>
            <person name="Nguyen N."/>
            <person name="Okwuonu G."/>
            <person name="Ongeri F."/>
            <person name="Pham C."/>
            <person name="Simmons D."/>
            <person name="Wilczek-Boney K."/>
            <person name="Hale W."/>
            <person name="Jakkamsetti A."/>
            <person name="Pham P."/>
            <person name="Ruth R."/>
            <person name="San Lucas F."/>
            <person name="Warren J."/>
            <person name="Zhang J."/>
            <person name="Zhao Z."/>
            <person name="Zhou C."/>
            <person name="Zhu D."/>
            <person name="Lee S."/>
            <person name="Bess C."/>
            <person name="Blankenburg K."/>
            <person name="Forbes L."/>
            <person name="Fu Q."/>
            <person name="Gubbala S."/>
            <person name="Hirani K."/>
            <person name="Jayaseelan J.C."/>
            <person name="Lara F."/>
            <person name="Munidasa M."/>
            <person name="Palculict T."/>
            <person name="Patil S."/>
            <person name="Pu L.-L."/>
            <person name="Saada N."/>
            <person name="Tang L."/>
            <person name="Weissenberger G."/>
            <person name="Zhu Y."/>
            <person name="Hemphill L."/>
            <person name="Shang Y."/>
            <person name="Youmans B."/>
            <person name="Ayvaz T."/>
            <person name="Ross M."/>
            <person name="Santibanez J."/>
            <person name="Aqrawi P."/>
            <person name="Gross S."/>
            <person name="Joshi V."/>
            <person name="Fowler G."/>
            <person name="Nazareth L."/>
            <person name="Reid J."/>
            <person name="Worley K."/>
            <person name="Petrosino J."/>
            <person name="Highlander S."/>
            <person name="Gibbs R."/>
        </authorList>
    </citation>
    <scope>NUCLEOTIDE SEQUENCE [LARGE SCALE GENOMIC DNA]</scope>
    <source>
        <strain evidence="1">ATCC 33707</strain>
    </source>
</reference>
<accession>E9SX08</accession>
<name>E9SX08_RHOHA</name>
<dbReference type="RefSeq" id="WP_005517616.1">
    <property type="nucleotide sequence ID" value="NZ_CM001149.1"/>
</dbReference>
<comment type="caution">
    <text evidence="1">The sequence shown here is derived from an EMBL/GenBank/DDBJ whole genome shotgun (WGS) entry which is preliminary data.</text>
</comment>
<sequence>MSWLWIALGAWFVLALAAAVLIGRGIRRADSEEIGSTLDWDVTKLDTEDPSQIRDR</sequence>
<keyword evidence="2" id="KW-1185">Reference proteome</keyword>
<organism evidence="1 2">
    <name type="scientific">Prescottella equi ATCC 33707</name>
    <dbReference type="NCBI Taxonomy" id="525370"/>
    <lineage>
        <taxon>Bacteria</taxon>
        <taxon>Bacillati</taxon>
        <taxon>Actinomycetota</taxon>
        <taxon>Actinomycetes</taxon>
        <taxon>Mycobacteriales</taxon>
        <taxon>Nocardiaceae</taxon>
        <taxon>Prescottella</taxon>
    </lineage>
</organism>
<dbReference type="Proteomes" id="UP000004245">
    <property type="component" value="Unassembled WGS sequence"/>
</dbReference>
<gene>
    <name evidence="1" type="ORF">HMPREF0724_10658</name>
</gene>